<dbReference type="GO" id="GO:0016616">
    <property type="term" value="F:oxidoreductase activity, acting on the CH-OH group of donors, NAD or NADP as acceptor"/>
    <property type="evidence" value="ECO:0007669"/>
    <property type="project" value="UniProtKB-ARBA"/>
</dbReference>
<accession>A0A2G9UBW5</accession>
<evidence type="ECO:0000259" key="4">
    <source>
        <dbReference type="Pfam" id="PF00248"/>
    </source>
</evidence>
<reference evidence="5 6" key="1">
    <citation type="submission" date="2015-09" db="EMBL/GenBank/DDBJ databases">
        <title>Draft genome of the parasitic nematode Teladorsagia circumcincta isolate WARC Sus (inbred).</title>
        <authorList>
            <person name="Mitreva M."/>
        </authorList>
    </citation>
    <scope>NUCLEOTIDE SEQUENCE [LARGE SCALE GENOMIC DNA]</scope>
    <source>
        <strain evidence="5 6">S</strain>
    </source>
</reference>
<dbReference type="AlphaFoldDB" id="A0A2G9UBW5"/>
<name>A0A2G9UBW5_TELCI</name>
<dbReference type="InterPro" id="IPR036812">
    <property type="entry name" value="NAD(P)_OxRdtase_dom_sf"/>
</dbReference>
<sequence length="85" mass="10023">MIRTEVTTILLRYVMDRDMAIIPKSVKPARVVENFQLFDFKLSKDEIKLLESTKNRQRLFTDDLRQSGYDISTCPPVYLDDPLNR</sequence>
<dbReference type="Pfam" id="PF00248">
    <property type="entry name" value="Aldo_ket_red"/>
    <property type="match status" value="1"/>
</dbReference>
<evidence type="ECO:0000256" key="3">
    <source>
        <dbReference type="ARBA" id="ARBA00023002"/>
    </source>
</evidence>
<dbReference type="OrthoDB" id="416253at2759"/>
<dbReference type="InterPro" id="IPR020471">
    <property type="entry name" value="AKR"/>
</dbReference>
<dbReference type="Proteomes" id="UP000230423">
    <property type="component" value="Unassembled WGS sequence"/>
</dbReference>
<organism evidence="5 6">
    <name type="scientific">Teladorsagia circumcincta</name>
    <name type="common">Brown stomach worm</name>
    <name type="synonym">Ostertagia circumcincta</name>
    <dbReference type="NCBI Taxonomy" id="45464"/>
    <lineage>
        <taxon>Eukaryota</taxon>
        <taxon>Metazoa</taxon>
        <taxon>Ecdysozoa</taxon>
        <taxon>Nematoda</taxon>
        <taxon>Chromadorea</taxon>
        <taxon>Rhabditida</taxon>
        <taxon>Rhabditina</taxon>
        <taxon>Rhabditomorpha</taxon>
        <taxon>Strongyloidea</taxon>
        <taxon>Trichostrongylidae</taxon>
        <taxon>Teladorsagia</taxon>
    </lineage>
</organism>
<keyword evidence="2" id="KW-0521">NADP</keyword>
<dbReference type="InterPro" id="IPR023210">
    <property type="entry name" value="NADP_OxRdtase_dom"/>
</dbReference>
<protein>
    <recommendedName>
        <fullName evidence="4">NADP-dependent oxidoreductase domain-containing protein</fullName>
    </recommendedName>
</protein>
<dbReference type="EMBL" id="KZ347442">
    <property type="protein sequence ID" value="PIO67715.1"/>
    <property type="molecule type" value="Genomic_DNA"/>
</dbReference>
<evidence type="ECO:0000256" key="2">
    <source>
        <dbReference type="ARBA" id="ARBA00022857"/>
    </source>
</evidence>
<dbReference type="SUPFAM" id="SSF51430">
    <property type="entry name" value="NAD(P)-linked oxidoreductase"/>
    <property type="match status" value="1"/>
</dbReference>
<dbReference type="PANTHER" id="PTHR43827:SF3">
    <property type="entry name" value="NADP-DEPENDENT OXIDOREDUCTASE DOMAIN-CONTAINING PROTEIN"/>
    <property type="match status" value="1"/>
</dbReference>
<evidence type="ECO:0000313" key="5">
    <source>
        <dbReference type="EMBL" id="PIO67715.1"/>
    </source>
</evidence>
<feature type="domain" description="NADP-dependent oxidoreductase" evidence="4">
    <location>
        <begin position="5"/>
        <end position="52"/>
    </location>
</feature>
<gene>
    <name evidence="5" type="ORF">TELCIR_10528</name>
</gene>
<dbReference type="Gene3D" id="3.20.20.100">
    <property type="entry name" value="NADP-dependent oxidoreductase domain"/>
    <property type="match status" value="1"/>
</dbReference>
<comment type="similarity">
    <text evidence="1">Belongs to the aldo/keto reductase family.</text>
</comment>
<evidence type="ECO:0000313" key="6">
    <source>
        <dbReference type="Proteomes" id="UP000230423"/>
    </source>
</evidence>
<proteinExistence type="inferred from homology"/>
<dbReference type="PANTHER" id="PTHR43827">
    <property type="entry name" value="2,5-DIKETO-D-GLUCONIC ACID REDUCTASE"/>
    <property type="match status" value="1"/>
</dbReference>
<keyword evidence="3" id="KW-0560">Oxidoreductase</keyword>
<keyword evidence="6" id="KW-1185">Reference proteome</keyword>
<evidence type="ECO:0000256" key="1">
    <source>
        <dbReference type="ARBA" id="ARBA00007905"/>
    </source>
</evidence>